<sequence>MKTETPQYAKTAQMFSGSAVRVSMVITAFFFNLVAQASNTALLDSMFGAARGETRSFCIIPPDLSSRSRS</sequence>
<name>A0A2P6QP32_ROSCH</name>
<dbReference type="Gramene" id="PRQ35918">
    <property type="protein sequence ID" value="PRQ35918"/>
    <property type="gene ID" value="RchiOBHm_Chr4g0385761"/>
</dbReference>
<evidence type="ECO:0000313" key="2">
    <source>
        <dbReference type="EMBL" id="PRQ35918.1"/>
    </source>
</evidence>
<keyword evidence="1" id="KW-0812">Transmembrane</keyword>
<accession>A0A2P6QP32</accession>
<evidence type="ECO:0000313" key="3">
    <source>
        <dbReference type="Proteomes" id="UP000238479"/>
    </source>
</evidence>
<evidence type="ECO:0000256" key="1">
    <source>
        <dbReference type="SAM" id="Phobius"/>
    </source>
</evidence>
<feature type="transmembrane region" description="Helical" evidence="1">
    <location>
        <begin position="12"/>
        <end position="35"/>
    </location>
</feature>
<keyword evidence="1" id="KW-1133">Transmembrane helix</keyword>
<proteinExistence type="predicted"/>
<comment type="caution">
    <text evidence="2">The sequence shown here is derived from an EMBL/GenBank/DDBJ whole genome shotgun (WGS) entry which is preliminary data.</text>
</comment>
<dbReference type="AlphaFoldDB" id="A0A2P6QP32"/>
<reference evidence="2 3" key="1">
    <citation type="journal article" date="2018" name="Nat. Genet.">
        <title>The Rosa genome provides new insights in the design of modern roses.</title>
        <authorList>
            <person name="Bendahmane M."/>
        </authorList>
    </citation>
    <scope>NUCLEOTIDE SEQUENCE [LARGE SCALE GENOMIC DNA]</scope>
    <source>
        <strain evidence="3">cv. Old Blush</strain>
    </source>
</reference>
<organism evidence="2 3">
    <name type="scientific">Rosa chinensis</name>
    <name type="common">China rose</name>
    <dbReference type="NCBI Taxonomy" id="74649"/>
    <lineage>
        <taxon>Eukaryota</taxon>
        <taxon>Viridiplantae</taxon>
        <taxon>Streptophyta</taxon>
        <taxon>Embryophyta</taxon>
        <taxon>Tracheophyta</taxon>
        <taxon>Spermatophyta</taxon>
        <taxon>Magnoliopsida</taxon>
        <taxon>eudicotyledons</taxon>
        <taxon>Gunneridae</taxon>
        <taxon>Pentapetalae</taxon>
        <taxon>rosids</taxon>
        <taxon>fabids</taxon>
        <taxon>Rosales</taxon>
        <taxon>Rosaceae</taxon>
        <taxon>Rosoideae</taxon>
        <taxon>Rosoideae incertae sedis</taxon>
        <taxon>Rosa</taxon>
    </lineage>
</organism>
<keyword evidence="1" id="KW-0472">Membrane</keyword>
<dbReference type="EMBL" id="PDCK01000042">
    <property type="protein sequence ID" value="PRQ35918.1"/>
    <property type="molecule type" value="Genomic_DNA"/>
</dbReference>
<gene>
    <name evidence="2" type="ORF">RchiOBHm_Chr4g0385761</name>
</gene>
<dbReference type="Proteomes" id="UP000238479">
    <property type="component" value="Chromosome 4"/>
</dbReference>
<keyword evidence="3" id="KW-1185">Reference proteome</keyword>
<protein>
    <submittedName>
        <fullName evidence="2">Uncharacterized protein</fullName>
    </submittedName>
</protein>